<dbReference type="GO" id="GO:0036381">
    <property type="term" value="F:pyridoxal 5'-phosphate synthase (glutamine hydrolysing) activity"/>
    <property type="evidence" value="ECO:0007669"/>
    <property type="project" value="UniProtKB-UniRule"/>
</dbReference>
<evidence type="ECO:0000256" key="4">
    <source>
        <dbReference type="ARBA" id="ARBA00022962"/>
    </source>
</evidence>
<dbReference type="InterPro" id="IPR002161">
    <property type="entry name" value="PdxT/SNO"/>
</dbReference>
<comment type="catalytic activity">
    <reaction evidence="7 10">
        <text>L-glutamine + H2O = L-glutamate + NH4(+)</text>
        <dbReference type="Rhea" id="RHEA:15889"/>
        <dbReference type="ChEBI" id="CHEBI:15377"/>
        <dbReference type="ChEBI" id="CHEBI:28938"/>
        <dbReference type="ChEBI" id="CHEBI:29985"/>
        <dbReference type="ChEBI" id="CHEBI:58359"/>
        <dbReference type="EC" id="3.5.1.2"/>
    </reaction>
</comment>
<dbReference type="GO" id="GO:0016740">
    <property type="term" value="F:transferase activity"/>
    <property type="evidence" value="ECO:0007669"/>
    <property type="project" value="UniProtKB-KW"/>
</dbReference>
<feature type="active site" description="Charge relay system" evidence="10 11">
    <location>
        <position position="175"/>
    </location>
</feature>
<keyword evidence="3 10" id="KW-0663">Pyridoxal phosphate</keyword>
<feature type="active site" description="Charge relay system" evidence="10 11">
    <location>
        <position position="173"/>
    </location>
</feature>
<comment type="catalytic activity">
    <reaction evidence="6 10">
        <text>aldehydo-D-ribose 5-phosphate + D-glyceraldehyde 3-phosphate + L-glutamine = pyridoxal 5'-phosphate + L-glutamate + phosphate + 3 H2O + H(+)</text>
        <dbReference type="Rhea" id="RHEA:31507"/>
        <dbReference type="ChEBI" id="CHEBI:15377"/>
        <dbReference type="ChEBI" id="CHEBI:15378"/>
        <dbReference type="ChEBI" id="CHEBI:29985"/>
        <dbReference type="ChEBI" id="CHEBI:43474"/>
        <dbReference type="ChEBI" id="CHEBI:58273"/>
        <dbReference type="ChEBI" id="CHEBI:58359"/>
        <dbReference type="ChEBI" id="CHEBI:59776"/>
        <dbReference type="ChEBI" id="CHEBI:597326"/>
        <dbReference type="EC" id="4.3.3.6"/>
    </reaction>
</comment>
<dbReference type="GO" id="GO:0005829">
    <property type="term" value="C:cytosol"/>
    <property type="evidence" value="ECO:0007669"/>
    <property type="project" value="TreeGrafter"/>
</dbReference>
<evidence type="ECO:0000313" key="13">
    <source>
        <dbReference type="EMBL" id="KDR96699.1"/>
    </source>
</evidence>
<dbReference type="GO" id="GO:0042823">
    <property type="term" value="P:pyridoxal phosphate biosynthetic process"/>
    <property type="evidence" value="ECO:0007669"/>
    <property type="project" value="UniProtKB-UniRule"/>
</dbReference>
<dbReference type="STRING" id="1121324.CLIT_2c03050"/>
<name>A0A069RI44_PEPLI</name>
<dbReference type="PROSITE" id="PS01236">
    <property type="entry name" value="PDXT_SNO_1"/>
    <property type="match status" value="1"/>
</dbReference>
<feature type="active site" description="Nucleophile" evidence="10 11">
    <location>
        <position position="82"/>
    </location>
</feature>
<dbReference type="FunFam" id="3.40.50.880:FF:000010">
    <property type="entry name" value="uncharacterized protein LOC100176842 isoform X2"/>
    <property type="match status" value="1"/>
</dbReference>
<reference evidence="13 14" key="1">
    <citation type="submission" date="2014-03" db="EMBL/GenBank/DDBJ databases">
        <title>Genome sequence of Clostridium litorale W6, DSM 5388.</title>
        <authorList>
            <person name="Poehlein A."/>
            <person name="Jagirdar A."/>
            <person name="Khonsari B."/>
            <person name="Chibani C.M."/>
            <person name="Gutierrez Gutierrez D.A."/>
            <person name="Davydova E."/>
            <person name="Alghaithi H.S."/>
            <person name="Nair K.P."/>
            <person name="Dhamotharan K."/>
            <person name="Chandran L."/>
            <person name="G W."/>
            <person name="Daniel R."/>
        </authorList>
    </citation>
    <scope>NUCLEOTIDE SEQUENCE [LARGE SCALE GENOMIC DNA]</scope>
    <source>
        <strain evidence="13 14">W6</strain>
    </source>
</reference>
<comment type="subunit">
    <text evidence="9 10">In the presence of PdxS, forms a dodecamer of heterodimers. Only shows activity in the heterodimer.</text>
</comment>
<evidence type="ECO:0000256" key="11">
    <source>
        <dbReference type="PIRSR" id="PIRSR005639-1"/>
    </source>
</evidence>
<gene>
    <name evidence="10 13" type="primary">pdxT</name>
    <name evidence="13" type="ORF">CLIT_2c03050</name>
</gene>
<evidence type="ECO:0000256" key="1">
    <source>
        <dbReference type="ARBA" id="ARBA00008345"/>
    </source>
</evidence>
<evidence type="ECO:0000256" key="7">
    <source>
        <dbReference type="ARBA" id="ARBA00049534"/>
    </source>
</evidence>
<dbReference type="PROSITE" id="PS51130">
    <property type="entry name" value="PDXT_SNO_2"/>
    <property type="match status" value="1"/>
</dbReference>
<evidence type="ECO:0000256" key="9">
    <source>
        <dbReference type="ARBA" id="ARBA00064749"/>
    </source>
</evidence>
<sequence length="194" mass="21330">MSDKLKVGILCMQGAFLEHRNSLERLGVEVKEVRKAEQLEGLDGLVLPGGESTAIGKLIRELGIKDRMEALITGGLPVWGTCAGMILLAKKLTGSDVVHMPMMDIEVTRNAYGRQLGSFSADVPMKGVEGDVPMVFIRAPYINKSEDNVETLSVVDGNTVAARQKNMLVTSFHPELTDDLRVHEYFVNMVRESK</sequence>
<evidence type="ECO:0000256" key="5">
    <source>
        <dbReference type="ARBA" id="ARBA00023239"/>
    </source>
</evidence>
<dbReference type="OrthoDB" id="9810320at2"/>
<dbReference type="PROSITE" id="PS51273">
    <property type="entry name" value="GATASE_TYPE_1"/>
    <property type="match status" value="1"/>
</dbReference>
<dbReference type="EC" id="4.3.3.6" evidence="10"/>
<dbReference type="RefSeq" id="WP_038261290.1">
    <property type="nucleotide sequence ID" value="NZ_FSRH01000001.1"/>
</dbReference>
<evidence type="ECO:0000256" key="8">
    <source>
        <dbReference type="ARBA" id="ARBA00054599"/>
    </source>
</evidence>
<organism evidence="13 14">
    <name type="scientific">Peptoclostridium litorale DSM 5388</name>
    <dbReference type="NCBI Taxonomy" id="1121324"/>
    <lineage>
        <taxon>Bacteria</taxon>
        <taxon>Bacillati</taxon>
        <taxon>Bacillota</taxon>
        <taxon>Clostridia</taxon>
        <taxon>Peptostreptococcales</taxon>
        <taxon>Peptoclostridiaceae</taxon>
        <taxon>Peptoclostridium</taxon>
    </lineage>
</organism>
<comment type="caution">
    <text evidence="13">The sequence shown here is derived from an EMBL/GenBank/DDBJ whole genome shotgun (WGS) entry which is preliminary data.</text>
</comment>
<feature type="binding site" evidence="10 12">
    <location>
        <begin position="137"/>
        <end position="138"/>
    </location>
    <ligand>
        <name>L-glutamine</name>
        <dbReference type="ChEBI" id="CHEBI:58359"/>
    </ligand>
</feature>
<keyword evidence="2 10" id="KW-0378">Hydrolase</keyword>
<dbReference type="GO" id="GO:1903600">
    <property type="term" value="C:glutaminase complex"/>
    <property type="evidence" value="ECO:0007669"/>
    <property type="project" value="TreeGrafter"/>
</dbReference>
<keyword evidence="14" id="KW-1185">Reference proteome</keyword>
<evidence type="ECO:0000256" key="10">
    <source>
        <dbReference type="HAMAP-Rule" id="MF_01615"/>
    </source>
</evidence>
<dbReference type="AlphaFoldDB" id="A0A069RI44"/>
<dbReference type="PANTHER" id="PTHR31559:SF0">
    <property type="entry name" value="PYRIDOXAL 5'-PHOSPHATE SYNTHASE SUBUNIT SNO1-RELATED"/>
    <property type="match status" value="1"/>
</dbReference>
<evidence type="ECO:0000313" key="14">
    <source>
        <dbReference type="Proteomes" id="UP000027946"/>
    </source>
</evidence>
<evidence type="ECO:0000256" key="2">
    <source>
        <dbReference type="ARBA" id="ARBA00022801"/>
    </source>
</evidence>
<evidence type="ECO:0000256" key="3">
    <source>
        <dbReference type="ARBA" id="ARBA00022898"/>
    </source>
</evidence>
<dbReference type="NCBIfam" id="TIGR03800">
    <property type="entry name" value="PLP_synth_Pdx2"/>
    <property type="match status" value="1"/>
</dbReference>
<dbReference type="SUPFAM" id="SSF52317">
    <property type="entry name" value="Class I glutamine amidotransferase-like"/>
    <property type="match status" value="1"/>
</dbReference>
<dbReference type="CDD" id="cd01749">
    <property type="entry name" value="GATase1_PB"/>
    <property type="match status" value="1"/>
</dbReference>
<dbReference type="EMBL" id="JJMM01000002">
    <property type="protein sequence ID" value="KDR96699.1"/>
    <property type="molecule type" value="Genomic_DNA"/>
</dbReference>
<dbReference type="GO" id="GO:0004359">
    <property type="term" value="F:glutaminase activity"/>
    <property type="evidence" value="ECO:0007669"/>
    <property type="project" value="UniProtKB-UniRule"/>
</dbReference>
<dbReference type="EC" id="3.5.1.2" evidence="10"/>
<dbReference type="GO" id="GO:0008614">
    <property type="term" value="P:pyridoxine metabolic process"/>
    <property type="evidence" value="ECO:0007669"/>
    <property type="project" value="TreeGrafter"/>
</dbReference>
<dbReference type="PIRSF" id="PIRSF005639">
    <property type="entry name" value="Glut_amidoT_SNO"/>
    <property type="match status" value="1"/>
</dbReference>
<dbReference type="eggNOG" id="COG0311">
    <property type="taxonomic scope" value="Bacteria"/>
</dbReference>
<keyword evidence="5 10" id="KW-0456">Lyase</keyword>
<dbReference type="HAMAP" id="MF_01615">
    <property type="entry name" value="PdxT"/>
    <property type="match status" value="1"/>
</dbReference>
<comment type="pathway">
    <text evidence="10">Cofactor biosynthesis; pyridoxal 5'-phosphate biosynthesis.</text>
</comment>
<dbReference type="Proteomes" id="UP000027946">
    <property type="component" value="Unassembled WGS sequence"/>
</dbReference>
<dbReference type="GO" id="GO:0006543">
    <property type="term" value="P:L-glutamine catabolic process"/>
    <property type="evidence" value="ECO:0007669"/>
    <property type="project" value="UniProtKB-UniRule"/>
</dbReference>
<evidence type="ECO:0000256" key="12">
    <source>
        <dbReference type="PIRSR" id="PIRSR005639-2"/>
    </source>
</evidence>
<dbReference type="Gene3D" id="3.40.50.880">
    <property type="match status" value="1"/>
</dbReference>
<evidence type="ECO:0000256" key="6">
    <source>
        <dbReference type="ARBA" id="ARBA00047992"/>
    </source>
</evidence>
<protein>
    <recommendedName>
        <fullName evidence="10">Pyridoxal 5'-phosphate synthase subunit PdxT</fullName>
        <ecNumber evidence="10">4.3.3.6</ecNumber>
    </recommendedName>
    <alternativeName>
        <fullName evidence="10">Pdx2</fullName>
    </alternativeName>
    <alternativeName>
        <fullName evidence="10">Pyridoxal 5'-phosphate synthase glutaminase subunit</fullName>
        <ecNumber evidence="10">3.5.1.2</ecNumber>
    </alternativeName>
</protein>
<dbReference type="Pfam" id="PF01174">
    <property type="entry name" value="SNO"/>
    <property type="match status" value="1"/>
</dbReference>
<accession>A0A069RI44</accession>
<keyword evidence="13" id="KW-0808">Transferase</keyword>
<dbReference type="InterPro" id="IPR021196">
    <property type="entry name" value="PdxT/SNO_CS"/>
</dbReference>
<comment type="similarity">
    <text evidence="1 10">Belongs to the glutaminase PdxT/SNO family.</text>
</comment>
<dbReference type="UniPathway" id="UPA00245"/>
<feature type="binding site" evidence="10 12">
    <location>
        <position position="109"/>
    </location>
    <ligand>
        <name>L-glutamine</name>
        <dbReference type="ChEBI" id="CHEBI:58359"/>
    </ligand>
</feature>
<comment type="function">
    <text evidence="8 10">Catalyzes the hydrolysis of glutamine to glutamate and ammonia as part of the biosynthesis of pyridoxal 5'-phosphate. The resulting ammonia molecule is channeled to the active site of PdxS.</text>
</comment>
<proteinExistence type="inferred from homology"/>
<keyword evidence="4 10" id="KW-0315">Glutamine amidotransferase</keyword>
<dbReference type="InterPro" id="IPR029062">
    <property type="entry name" value="Class_I_gatase-like"/>
</dbReference>
<feature type="binding site" evidence="10 12">
    <location>
        <begin position="50"/>
        <end position="52"/>
    </location>
    <ligand>
        <name>L-glutamine</name>
        <dbReference type="ChEBI" id="CHEBI:58359"/>
    </ligand>
</feature>
<dbReference type="PANTHER" id="PTHR31559">
    <property type="entry name" value="PYRIDOXAL 5'-PHOSPHATE SYNTHASE SUBUNIT SNO"/>
    <property type="match status" value="1"/>
</dbReference>